<dbReference type="AlphaFoldDB" id="A0A9Q1KHY9"/>
<evidence type="ECO:0000259" key="3">
    <source>
        <dbReference type="Pfam" id="PF00234"/>
    </source>
</evidence>
<gene>
    <name evidence="4" type="ORF">Cgig2_030390</name>
</gene>
<evidence type="ECO:0000256" key="1">
    <source>
        <dbReference type="ARBA" id="ARBA00009748"/>
    </source>
</evidence>
<feature type="chain" id="PRO_5040296761" description="Bifunctional inhibitor/plant lipid transfer protein/seed storage helical domain-containing protein" evidence="2">
    <location>
        <begin position="24"/>
        <end position="228"/>
    </location>
</feature>
<protein>
    <recommendedName>
        <fullName evidence="3">Bifunctional inhibitor/plant lipid transfer protein/seed storage helical domain-containing protein</fullName>
    </recommendedName>
</protein>
<comment type="caution">
    <text evidence="4">The sequence shown here is derived from an EMBL/GenBank/DDBJ whole genome shotgun (WGS) entry which is preliminary data.</text>
</comment>
<sequence>MSWSKWIVRWLSQLFSFVDRSYACIRSLSSLNEAAVARFRDLVESSLGKEKDRMAHYLHPSICLEHKFSASFALSQSDIPATDTSYVKSRINSSSKLLTTTQMATSKLKVCISLGLLTFLNLLLLSPHSNSSFVQNLSPECDALITDLDSCAQFIRDAEATPNLACCIGVHNLADMARRKSGVKEICECLKEALDGSIYDPARVPDLPRKCEAKFNLPPVEHNTDCTK</sequence>
<evidence type="ECO:0000313" key="4">
    <source>
        <dbReference type="EMBL" id="KAJ8444716.1"/>
    </source>
</evidence>
<proteinExistence type="inferred from homology"/>
<dbReference type="InterPro" id="IPR016140">
    <property type="entry name" value="Bifunc_inhib/LTP/seed_store"/>
</dbReference>
<dbReference type="PRINTS" id="PR00382">
    <property type="entry name" value="LIPIDTRNSFER"/>
</dbReference>
<dbReference type="InterPro" id="IPR000528">
    <property type="entry name" value="Plant_nsLTP"/>
</dbReference>
<organism evidence="4 5">
    <name type="scientific">Carnegiea gigantea</name>
    <dbReference type="NCBI Taxonomy" id="171969"/>
    <lineage>
        <taxon>Eukaryota</taxon>
        <taxon>Viridiplantae</taxon>
        <taxon>Streptophyta</taxon>
        <taxon>Embryophyta</taxon>
        <taxon>Tracheophyta</taxon>
        <taxon>Spermatophyta</taxon>
        <taxon>Magnoliopsida</taxon>
        <taxon>eudicotyledons</taxon>
        <taxon>Gunneridae</taxon>
        <taxon>Pentapetalae</taxon>
        <taxon>Caryophyllales</taxon>
        <taxon>Cactineae</taxon>
        <taxon>Cactaceae</taxon>
        <taxon>Cactoideae</taxon>
        <taxon>Echinocereeae</taxon>
        <taxon>Carnegiea</taxon>
    </lineage>
</organism>
<dbReference type="Proteomes" id="UP001153076">
    <property type="component" value="Unassembled WGS sequence"/>
</dbReference>
<evidence type="ECO:0000256" key="2">
    <source>
        <dbReference type="SAM" id="SignalP"/>
    </source>
</evidence>
<feature type="signal peptide" evidence="2">
    <location>
        <begin position="1"/>
        <end position="23"/>
    </location>
</feature>
<comment type="similarity">
    <text evidence="1">Belongs to the plant LTP family.</text>
</comment>
<dbReference type="OrthoDB" id="1261669at2759"/>
<dbReference type="InterPro" id="IPR036312">
    <property type="entry name" value="Bifun_inhib/LTP/seed_sf"/>
</dbReference>
<dbReference type="PANTHER" id="PTHR33076">
    <property type="entry name" value="NON-SPECIFIC LIPID-TRANSFER PROTEIN 2-RELATED"/>
    <property type="match status" value="1"/>
</dbReference>
<dbReference type="GO" id="GO:0006869">
    <property type="term" value="P:lipid transport"/>
    <property type="evidence" value="ECO:0007669"/>
    <property type="project" value="InterPro"/>
</dbReference>
<accession>A0A9Q1KHY9</accession>
<keyword evidence="5" id="KW-1185">Reference proteome</keyword>
<dbReference type="Gene3D" id="1.10.110.10">
    <property type="entry name" value="Plant lipid-transfer and hydrophobic proteins"/>
    <property type="match status" value="1"/>
</dbReference>
<reference evidence="4" key="1">
    <citation type="submission" date="2022-04" db="EMBL/GenBank/DDBJ databases">
        <title>Carnegiea gigantea Genome sequencing and assembly v2.</title>
        <authorList>
            <person name="Copetti D."/>
            <person name="Sanderson M.J."/>
            <person name="Burquez A."/>
            <person name="Wojciechowski M.F."/>
        </authorList>
    </citation>
    <scope>NUCLEOTIDE SEQUENCE</scope>
    <source>
        <strain evidence="4">SGP5-SGP5p</strain>
        <tissue evidence="4">Aerial part</tissue>
    </source>
</reference>
<evidence type="ECO:0000313" key="5">
    <source>
        <dbReference type="Proteomes" id="UP001153076"/>
    </source>
</evidence>
<dbReference type="Pfam" id="PF00234">
    <property type="entry name" value="Tryp_alpha_amyl"/>
    <property type="match status" value="1"/>
</dbReference>
<keyword evidence="2" id="KW-0732">Signal</keyword>
<dbReference type="GO" id="GO:0008289">
    <property type="term" value="F:lipid binding"/>
    <property type="evidence" value="ECO:0007669"/>
    <property type="project" value="InterPro"/>
</dbReference>
<name>A0A9Q1KHY9_9CARY</name>
<dbReference type="SUPFAM" id="SSF47699">
    <property type="entry name" value="Bifunctional inhibitor/lipid-transfer protein/seed storage 2S albumin"/>
    <property type="match status" value="1"/>
</dbReference>
<feature type="domain" description="Bifunctional inhibitor/plant lipid transfer protein/seed storage helical" evidence="3">
    <location>
        <begin position="141"/>
        <end position="226"/>
    </location>
</feature>
<dbReference type="EMBL" id="JAKOGI010000091">
    <property type="protein sequence ID" value="KAJ8444716.1"/>
    <property type="molecule type" value="Genomic_DNA"/>
</dbReference>